<feature type="compositionally biased region" description="Polar residues" evidence="1">
    <location>
        <begin position="444"/>
        <end position="453"/>
    </location>
</feature>
<feature type="compositionally biased region" description="Pro residues" evidence="1">
    <location>
        <begin position="617"/>
        <end position="638"/>
    </location>
</feature>
<dbReference type="PRINTS" id="PR01217">
    <property type="entry name" value="PRICHEXTENSN"/>
</dbReference>
<gene>
    <name evidence="2" type="ORF">MATL_G00071850</name>
</gene>
<dbReference type="PANTHER" id="PTHR35077">
    <property type="entry name" value="SIMILAR TO AI661453 PROTEIN"/>
    <property type="match status" value="1"/>
</dbReference>
<feature type="compositionally biased region" description="Low complexity" evidence="1">
    <location>
        <begin position="756"/>
        <end position="769"/>
    </location>
</feature>
<dbReference type="EMBL" id="JAFDVH010000005">
    <property type="protein sequence ID" value="KAG7477648.1"/>
    <property type="molecule type" value="Genomic_DNA"/>
</dbReference>
<feature type="compositionally biased region" description="Pro residues" evidence="1">
    <location>
        <begin position="149"/>
        <end position="162"/>
    </location>
</feature>
<reference evidence="2" key="1">
    <citation type="submission" date="2021-01" db="EMBL/GenBank/DDBJ databases">
        <authorList>
            <person name="Zahm M."/>
            <person name="Roques C."/>
            <person name="Cabau C."/>
            <person name="Klopp C."/>
            <person name="Donnadieu C."/>
            <person name="Jouanno E."/>
            <person name="Lampietro C."/>
            <person name="Louis A."/>
            <person name="Herpin A."/>
            <person name="Echchiki A."/>
            <person name="Berthelot C."/>
            <person name="Parey E."/>
            <person name="Roest-Crollius H."/>
            <person name="Braasch I."/>
            <person name="Postlethwait J."/>
            <person name="Bobe J."/>
            <person name="Montfort J."/>
            <person name="Bouchez O."/>
            <person name="Begum T."/>
            <person name="Mejri S."/>
            <person name="Adams A."/>
            <person name="Chen W.-J."/>
            <person name="Guiguen Y."/>
        </authorList>
    </citation>
    <scope>NUCLEOTIDE SEQUENCE</scope>
    <source>
        <strain evidence="2">YG-15Mar2019-1</strain>
        <tissue evidence="2">Brain</tissue>
    </source>
</reference>
<proteinExistence type="predicted"/>
<feature type="compositionally biased region" description="Pro residues" evidence="1">
    <location>
        <begin position="114"/>
        <end position="134"/>
    </location>
</feature>
<evidence type="ECO:0000313" key="2">
    <source>
        <dbReference type="EMBL" id="KAG7477648.1"/>
    </source>
</evidence>
<feature type="compositionally biased region" description="Basic and acidic residues" evidence="1">
    <location>
        <begin position="639"/>
        <end position="654"/>
    </location>
</feature>
<evidence type="ECO:0000256" key="1">
    <source>
        <dbReference type="SAM" id="MobiDB-lite"/>
    </source>
</evidence>
<dbReference type="PANTHER" id="PTHR35077:SF2">
    <property type="entry name" value="SIMILAR TO AI661453 PROTEIN"/>
    <property type="match status" value="1"/>
</dbReference>
<feature type="compositionally biased region" description="Polar residues" evidence="1">
    <location>
        <begin position="85"/>
        <end position="100"/>
    </location>
</feature>
<feature type="compositionally biased region" description="Basic and acidic residues" evidence="1">
    <location>
        <begin position="740"/>
        <end position="753"/>
    </location>
</feature>
<dbReference type="Proteomes" id="UP001046870">
    <property type="component" value="Chromosome 5"/>
</dbReference>
<feature type="compositionally biased region" description="Pro residues" evidence="1">
    <location>
        <begin position="584"/>
        <end position="596"/>
    </location>
</feature>
<protein>
    <submittedName>
        <fullName evidence="2">Uncharacterized protein</fullName>
    </submittedName>
</protein>
<feature type="compositionally biased region" description="Polar residues" evidence="1">
    <location>
        <begin position="468"/>
        <end position="530"/>
    </location>
</feature>
<feature type="compositionally biased region" description="Basic and acidic residues" evidence="1">
    <location>
        <begin position="349"/>
        <end position="358"/>
    </location>
</feature>
<feature type="region of interest" description="Disordered" evidence="1">
    <location>
        <begin position="80"/>
        <end position="273"/>
    </location>
</feature>
<comment type="caution">
    <text evidence="2">The sequence shown here is derived from an EMBL/GenBank/DDBJ whole genome shotgun (WGS) entry which is preliminary data.</text>
</comment>
<feature type="region of interest" description="Disordered" evidence="1">
    <location>
        <begin position="313"/>
        <end position="670"/>
    </location>
</feature>
<feature type="compositionally biased region" description="Low complexity" evidence="1">
    <location>
        <begin position="601"/>
        <end position="616"/>
    </location>
</feature>
<feature type="region of interest" description="Disordered" evidence="1">
    <location>
        <begin position="690"/>
        <end position="796"/>
    </location>
</feature>
<dbReference type="AlphaFoldDB" id="A0A9D3Q751"/>
<evidence type="ECO:0000313" key="3">
    <source>
        <dbReference type="Proteomes" id="UP001046870"/>
    </source>
</evidence>
<accession>A0A9D3Q751</accession>
<name>A0A9D3Q751_MEGAT</name>
<keyword evidence="3" id="KW-1185">Reference proteome</keyword>
<dbReference type="OrthoDB" id="8948756at2759"/>
<organism evidence="2 3">
    <name type="scientific">Megalops atlanticus</name>
    <name type="common">Tarpon</name>
    <name type="synonym">Clupea gigantea</name>
    <dbReference type="NCBI Taxonomy" id="7932"/>
    <lineage>
        <taxon>Eukaryota</taxon>
        <taxon>Metazoa</taxon>
        <taxon>Chordata</taxon>
        <taxon>Craniata</taxon>
        <taxon>Vertebrata</taxon>
        <taxon>Euteleostomi</taxon>
        <taxon>Actinopterygii</taxon>
        <taxon>Neopterygii</taxon>
        <taxon>Teleostei</taxon>
        <taxon>Elopiformes</taxon>
        <taxon>Megalopidae</taxon>
        <taxon>Megalops</taxon>
    </lineage>
</organism>
<feature type="compositionally biased region" description="Pro residues" evidence="1">
    <location>
        <begin position="255"/>
        <end position="264"/>
    </location>
</feature>
<sequence length="796" mass="84531">MKKGTFNHFLGRKNQSLFDTKIEIKDLDNVELVLDSSAIPESGTAKVRARPTVKHYNSSTPSSDVMQGFAVPTPKVPLLPPVNGPTANGTGNQGKLSNGLSMAVPDLEEGEIFIPPPPSMAPPPPPSVFLPPPLQFSCEPPQSEDPASLQPPPMPPPKPPSPASSQEPDPASLKPPPMAPPKPPSDPSTAKVSTPISTPPTNDPHITECPNFAPPQPPKPSAERPPATPPKSQKVPPPKPTRLSSISSMEGLPSAPAPAPPAHVPMPSSFNPQQTAKIYNLPKTTLLSGQLDREKKQKPILLLQDSNATDAIPVQVNGQVPSDVKDLDSAKPLEPPAKPARRNSSGIQLEKEVQEFKENLQSAVPSEVTKTDATDAMPLETTQDLDKPAKAHPSPIPSPKLEKAPATSPPSETSLVIPQAESPSRSRKYAPYVSRNLYHRRPNETSASSSTSPMALLLAAKEREKQRSSLSRENSSKRNSYSEPSTVSIHHSQSMPNSFTVVPRSTSFSSVGSRETPASTNPSRPTSATSLVAELLERHDSEAAPTTPSPTCVKDEENEEELCVPFIPPPPEFANSDIEEESCPEPPPNFPPPDPPTQKVSPSSSTPASQPPQVKAPTPPPKPKAGKPPTPPKLPVPKPEAEVKPKPVCQDKPKPAPPPAPTPAASSLAASQATLLSILQKKMLEMDQKHSFKEVNSSNDDWGSPLSDEESAVPAKPSPLPKSKSATTLSASPSKAPGLDMKELERKVAKKAQDLSSSAKSATSNGSQSKQPYGMTFTVRPGSKQPITPVTRGDSP</sequence>
<feature type="compositionally biased region" description="Pro residues" evidence="1">
    <location>
        <begin position="173"/>
        <end position="186"/>
    </location>
</feature>
<feature type="compositionally biased region" description="Low complexity" evidence="1">
    <location>
        <begin position="163"/>
        <end position="172"/>
    </location>
</feature>